<gene>
    <name evidence="8" type="ORF">CANVERA_P3373</name>
</gene>
<organism evidence="8 9">
    <name type="scientific">Candida verbasci</name>
    <dbReference type="NCBI Taxonomy" id="1227364"/>
    <lineage>
        <taxon>Eukaryota</taxon>
        <taxon>Fungi</taxon>
        <taxon>Dikarya</taxon>
        <taxon>Ascomycota</taxon>
        <taxon>Saccharomycotina</taxon>
        <taxon>Pichiomycetes</taxon>
        <taxon>Debaryomycetaceae</taxon>
        <taxon>Candida/Lodderomyces clade</taxon>
        <taxon>Candida</taxon>
    </lineage>
</organism>
<feature type="compositionally biased region" description="Low complexity" evidence="6">
    <location>
        <begin position="604"/>
        <end position="616"/>
    </location>
</feature>
<sequence length="1032" mass="113578">MLVDSQRTNLPDDISTFPLVGSFEFINEGAICLFYFQALFNTVYEGAGCIALNSYSTVRLESGSTATTDLQVQFKDSQSKLIEDIGYNRLSIIIHGFGNGNFIVLVAGITGFNYNTDSGILTLQSNDAIKEYDIGVGYNPELFELTQVYLTTGTDGIIYNGEVPIDLRPLPASCALCDGTFYNYGYLTEPTAAYVGVEPEQSIELVTKDEGGTWYTSYFPLVTTFTTIRTIDEEQRTSTLTWSYTISSRTFYTITPTPETRDIISTLSIYETNVEQLETTITALVIQSTDAFGDWITTTFTSLLAVAVASETRRVTLSGEDGEFIKDAEVITYNFENADNYYITNTLDDPIAATETRIIEDGDYTEVHIVTSDEDNWWYTTISTIERSSYIYTTTLTNEEGVGTATHIISAIQDQDDQWITQTSIYSIEDSNESTTTDAVIVPTESVDPELPFELVLNFENELEGFSSNGTHLTLFNGDYVQFLIEDTYLRVSEIGYVQISETGLLLVVPKDIATPGWSMEGEKLYNIDYLFEDFSMVEESISKRNYEVYFSFYEDGNGGYVVFAGGRGCMIIEVYAIQAIDEPIDTTDEASETGDTSTANDISTTESAETTTTSADPSSISNIIVESTTRWVNSTTQSQGSPTSYTTIFTSSNDLGKLTTDVAIIHVDENTITSTQYVQLTTSSYVSTSSIYTTTNGLVVELMEVIYVILQGDIEWWRYTSLLANSILPTVSSTRTNEIIPQETSDLSTSIEYVTKVITDCGVTQCTKSEQGEEITIVETVTYCGKKQCNKEQESKSIANEESLLANSILSTVSSTRTNEIIPQETSDLSTSIEYVTKVITDCGVTQCTKGEQGEEITIVETVTYCGKKQCNKEQESKSIANEESFIKNSHETIVETITDCHTKDCQNSNSKVQSTIKSTTKADKSSSILQNQAPILIKTIDGSIIYGSVDGSRTSITTSNGNQEFNEINEGEDIIADANEDTLSSSSTSFESSLSIENPSTSTQGLANSLNNGNNGILSFIVFALVMNIV</sequence>
<evidence type="ECO:0000313" key="8">
    <source>
        <dbReference type="EMBL" id="CAI5758862.1"/>
    </source>
</evidence>
<evidence type="ECO:0000256" key="1">
    <source>
        <dbReference type="ARBA" id="ARBA00004191"/>
    </source>
</evidence>
<reference evidence="8" key="1">
    <citation type="submission" date="2022-12" db="EMBL/GenBank/DDBJ databases">
        <authorList>
            <person name="Brejova B."/>
        </authorList>
    </citation>
    <scope>NUCLEOTIDE SEQUENCE</scope>
</reference>
<accession>A0A9W4XAX6</accession>
<evidence type="ECO:0000256" key="5">
    <source>
        <dbReference type="ARBA" id="ARBA00023180"/>
    </source>
</evidence>
<dbReference type="GO" id="GO:0009277">
    <property type="term" value="C:fungal-type cell wall"/>
    <property type="evidence" value="ECO:0007669"/>
    <property type="project" value="UniProtKB-ARBA"/>
</dbReference>
<proteinExistence type="predicted"/>
<feature type="region of interest" description="Disordered" evidence="6">
    <location>
        <begin position="984"/>
        <end position="1005"/>
    </location>
</feature>
<dbReference type="InterPro" id="IPR021031">
    <property type="entry name" value="Hyphal-reg_cell_wall_N"/>
</dbReference>
<evidence type="ECO:0000259" key="7">
    <source>
        <dbReference type="Pfam" id="PF11765"/>
    </source>
</evidence>
<dbReference type="Pfam" id="PF11765">
    <property type="entry name" value="Hyphal_reg_CWP"/>
    <property type="match status" value="1"/>
</dbReference>
<evidence type="ECO:0000256" key="6">
    <source>
        <dbReference type="SAM" id="MobiDB-lite"/>
    </source>
</evidence>
<keyword evidence="9" id="KW-1185">Reference proteome</keyword>
<comment type="caution">
    <text evidence="8">The sequence shown here is derived from an EMBL/GenBank/DDBJ whole genome shotgun (WGS) entry which is preliminary data.</text>
</comment>
<dbReference type="OrthoDB" id="4026272at2759"/>
<evidence type="ECO:0000313" key="9">
    <source>
        <dbReference type="Proteomes" id="UP001152885"/>
    </source>
</evidence>
<dbReference type="Proteomes" id="UP001152885">
    <property type="component" value="Unassembled WGS sequence"/>
</dbReference>
<dbReference type="AlphaFoldDB" id="A0A9W4XAX6"/>
<feature type="region of interest" description="Disordered" evidence="6">
    <location>
        <begin position="588"/>
        <end position="620"/>
    </location>
</feature>
<name>A0A9W4XAX6_9ASCO</name>
<evidence type="ECO:0000256" key="2">
    <source>
        <dbReference type="ARBA" id="ARBA00022512"/>
    </source>
</evidence>
<comment type="subcellular location">
    <subcellularLocation>
        <location evidence="1">Secreted</location>
        <location evidence="1">Cell wall</location>
    </subcellularLocation>
</comment>
<dbReference type="EMBL" id="CANTUO010000003">
    <property type="protein sequence ID" value="CAI5758862.1"/>
    <property type="molecule type" value="Genomic_DNA"/>
</dbReference>
<keyword evidence="2" id="KW-0134">Cell wall</keyword>
<protein>
    <recommendedName>
        <fullName evidence="7">Hyphally-regulated cell wall protein N-terminal domain-containing protein</fullName>
    </recommendedName>
</protein>
<keyword evidence="4" id="KW-0732">Signal</keyword>
<keyword evidence="5" id="KW-0325">Glycoprotein</keyword>
<feature type="domain" description="Hyphally-regulated cell wall protein N-terminal" evidence="7">
    <location>
        <begin position="25"/>
        <end position="178"/>
    </location>
</feature>
<evidence type="ECO:0000256" key="3">
    <source>
        <dbReference type="ARBA" id="ARBA00022525"/>
    </source>
</evidence>
<feature type="compositionally biased region" description="Low complexity" evidence="6">
    <location>
        <begin position="984"/>
        <end position="997"/>
    </location>
</feature>
<keyword evidence="3" id="KW-0964">Secreted</keyword>
<evidence type="ECO:0000256" key="4">
    <source>
        <dbReference type="ARBA" id="ARBA00022729"/>
    </source>
</evidence>
<feature type="compositionally biased region" description="Polar residues" evidence="6">
    <location>
        <begin position="594"/>
        <end position="603"/>
    </location>
</feature>